<organism evidence="2 3">
    <name type="scientific">Psychromarinibacter halotolerans</name>
    <dbReference type="NCBI Taxonomy" id="1775175"/>
    <lineage>
        <taxon>Bacteria</taxon>
        <taxon>Pseudomonadati</taxon>
        <taxon>Pseudomonadota</taxon>
        <taxon>Alphaproteobacteria</taxon>
        <taxon>Rhodobacterales</taxon>
        <taxon>Paracoccaceae</taxon>
        <taxon>Psychromarinibacter</taxon>
    </lineage>
</organism>
<dbReference type="InterPro" id="IPR018919">
    <property type="entry name" value="DUF2484"/>
</dbReference>
<name>A0ABV7GQL9_9RHOB</name>
<protein>
    <submittedName>
        <fullName evidence="2">DUF2484 family protein</fullName>
    </submittedName>
</protein>
<sequence length="79" mass="8413">MSLPLLLACLWVVAASLTALLPMRLQMAPGLALLLSAPPLLYWIGVAHGLLPTLFGVFAVLSLFRRPLIHLARKLGGAS</sequence>
<evidence type="ECO:0000313" key="3">
    <source>
        <dbReference type="Proteomes" id="UP001595632"/>
    </source>
</evidence>
<proteinExistence type="predicted"/>
<evidence type="ECO:0000256" key="1">
    <source>
        <dbReference type="SAM" id="Phobius"/>
    </source>
</evidence>
<keyword evidence="3" id="KW-1185">Reference proteome</keyword>
<accession>A0ABV7GQL9</accession>
<feature type="transmembrane region" description="Helical" evidence="1">
    <location>
        <begin position="42"/>
        <end position="64"/>
    </location>
</feature>
<gene>
    <name evidence="2" type="ORF">ACFOGP_09595</name>
</gene>
<keyword evidence="1" id="KW-0472">Membrane</keyword>
<keyword evidence="1" id="KW-0812">Transmembrane</keyword>
<reference evidence="3" key="1">
    <citation type="journal article" date="2019" name="Int. J. Syst. Evol. Microbiol.">
        <title>The Global Catalogue of Microorganisms (GCM) 10K type strain sequencing project: providing services to taxonomists for standard genome sequencing and annotation.</title>
        <authorList>
            <consortium name="The Broad Institute Genomics Platform"/>
            <consortium name="The Broad Institute Genome Sequencing Center for Infectious Disease"/>
            <person name="Wu L."/>
            <person name="Ma J."/>
        </authorList>
    </citation>
    <scope>NUCLEOTIDE SEQUENCE [LARGE SCALE GENOMIC DNA]</scope>
    <source>
        <strain evidence="3">KCTC 52366</strain>
    </source>
</reference>
<dbReference type="RefSeq" id="WP_275632942.1">
    <property type="nucleotide sequence ID" value="NZ_JARGYD010000004.1"/>
</dbReference>
<dbReference type="EMBL" id="JBHRTB010000010">
    <property type="protein sequence ID" value="MFC3142963.1"/>
    <property type="molecule type" value="Genomic_DNA"/>
</dbReference>
<comment type="caution">
    <text evidence="2">The sequence shown here is derived from an EMBL/GenBank/DDBJ whole genome shotgun (WGS) entry which is preliminary data.</text>
</comment>
<keyword evidence="1" id="KW-1133">Transmembrane helix</keyword>
<evidence type="ECO:0000313" key="2">
    <source>
        <dbReference type="EMBL" id="MFC3142963.1"/>
    </source>
</evidence>
<dbReference type="Proteomes" id="UP001595632">
    <property type="component" value="Unassembled WGS sequence"/>
</dbReference>
<dbReference type="Pfam" id="PF10658">
    <property type="entry name" value="DUF2484"/>
    <property type="match status" value="1"/>
</dbReference>